<name>A0ABS9J2I3_9FLAO</name>
<keyword evidence="2" id="KW-1185">Reference proteome</keyword>
<dbReference type="RefSeq" id="WP_236958583.1">
    <property type="nucleotide sequence ID" value="NZ_JAETXX010000003.1"/>
</dbReference>
<protein>
    <submittedName>
        <fullName evidence="1">Uncharacterized protein</fullName>
    </submittedName>
</protein>
<organism evidence="1 2">
    <name type="scientific">Joostella atrarenae</name>
    <dbReference type="NCBI Taxonomy" id="679257"/>
    <lineage>
        <taxon>Bacteria</taxon>
        <taxon>Pseudomonadati</taxon>
        <taxon>Bacteroidota</taxon>
        <taxon>Flavobacteriia</taxon>
        <taxon>Flavobacteriales</taxon>
        <taxon>Flavobacteriaceae</taxon>
        <taxon>Joostella</taxon>
    </lineage>
</organism>
<evidence type="ECO:0000313" key="1">
    <source>
        <dbReference type="EMBL" id="MCF8714620.1"/>
    </source>
</evidence>
<dbReference type="Proteomes" id="UP000829517">
    <property type="component" value="Unassembled WGS sequence"/>
</dbReference>
<accession>A0ABS9J2I3</accession>
<sequence length="174" mass="19557">MIFKGLKEKSIKKAIGKSLLSENPSVNERDGVVRSLAIVINYEKLVDYKPLLDVAKAINVSAEDVYVIGYVDKIYKNGSYLIPVFTDTSFGMKGKVKTDEVAEFLKRSYDIVINYYTEPNVYLELVSALSKSPLKVGIISEGEAINNLVLKTDEKDFSQFSKELVKYLSILKKI</sequence>
<dbReference type="EMBL" id="JAETXX010000003">
    <property type="protein sequence ID" value="MCF8714620.1"/>
    <property type="molecule type" value="Genomic_DNA"/>
</dbReference>
<reference evidence="1 2" key="1">
    <citation type="submission" date="2021-01" db="EMBL/GenBank/DDBJ databases">
        <title>Genome sequencing of Joostella atrarenae M1-2 (= KCTC 23194).</title>
        <authorList>
            <person name="Zakaria M.R."/>
            <person name="Lam M.Q."/>
            <person name="Chong C.S."/>
        </authorList>
    </citation>
    <scope>NUCLEOTIDE SEQUENCE [LARGE SCALE GENOMIC DNA]</scope>
    <source>
        <strain evidence="1 2">M1-2</strain>
    </source>
</reference>
<gene>
    <name evidence="1" type="ORF">JM658_07215</name>
</gene>
<dbReference type="Pfam" id="PF21857">
    <property type="entry name" value="DUF6913"/>
    <property type="match status" value="1"/>
</dbReference>
<evidence type="ECO:0000313" key="2">
    <source>
        <dbReference type="Proteomes" id="UP000829517"/>
    </source>
</evidence>
<comment type="caution">
    <text evidence="1">The sequence shown here is derived from an EMBL/GenBank/DDBJ whole genome shotgun (WGS) entry which is preliminary data.</text>
</comment>
<proteinExistence type="predicted"/>
<dbReference type="InterPro" id="IPR054207">
    <property type="entry name" value="DUF6913"/>
</dbReference>